<keyword evidence="2" id="KW-1185">Reference proteome</keyword>
<dbReference type="Pfam" id="PF14119">
    <property type="entry name" value="DUF4288"/>
    <property type="match status" value="1"/>
</dbReference>
<evidence type="ECO:0000313" key="2">
    <source>
        <dbReference type="Proteomes" id="UP000195105"/>
    </source>
</evidence>
<reference evidence="1 2" key="1">
    <citation type="submission" date="2017-05" db="EMBL/GenBank/DDBJ databases">
        <title>Biotechnological potential of actinobacteria isolated from South African environments.</title>
        <authorList>
            <person name="Le Roes-Hill M."/>
            <person name="Prins A."/>
            <person name="Durrell K.A."/>
        </authorList>
    </citation>
    <scope>NUCLEOTIDE SEQUENCE [LARGE SCALE GENOMIC DNA]</scope>
    <source>
        <strain evidence="1 2">HMC13</strain>
    </source>
</reference>
<dbReference type="Proteomes" id="UP000195105">
    <property type="component" value="Unassembled WGS sequence"/>
</dbReference>
<evidence type="ECO:0000313" key="1">
    <source>
        <dbReference type="EMBL" id="OUD02736.1"/>
    </source>
</evidence>
<accession>A0A243S551</accession>
<gene>
    <name evidence="1" type="ORF">CA983_13190</name>
</gene>
<dbReference type="EMBL" id="NGFN01000064">
    <property type="protein sequence ID" value="OUD02736.1"/>
    <property type="molecule type" value="Genomic_DNA"/>
</dbReference>
<organism evidence="1 2">
    <name type="scientific">Streptomyces swartbergensis</name>
    <dbReference type="NCBI Taxonomy" id="487165"/>
    <lineage>
        <taxon>Bacteria</taxon>
        <taxon>Bacillati</taxon>
        <taxon>Actinomycetota</taxon>
        <taxon>Actinomycetes</taxon>
        <taxon>Kitasatosporales</taxon>
        <taxon>Streptomycetaceae</taxon>
        <taxon>Streptomyces</taxon>
    </lineage>
</organism>
<dbReference type="RefSeq" id="WP_086601076.1">
    <property type="nucleotide sequence ID" value="NZ_NGFN01000064.1"/>
</dbReference>
<evidence type="ECO:0008006" key="3">
    <source>
        <dbReference type="Google" id="ProtNLM"/>
    </source>
</evidence>
<sequence>MTDRTGADQPAPQPYIALVVMEATTSSPAAAGEEEQQPLYQENIVLVHATDERSARERVERRAREAETSYVNDRQETVTWRLRAIVDVKEAEDTDLGRDADLYTRHFRDWAAYERVEPLLARDSDGA</sequence>
<dbReference type="AlphaFoldDB" id="A0A243S551"/>
<dbReference type="InterPro" id="IPR025630">
    <property type="entry name" value="DUF4288"/>
</dbReference>
<proteinExistence type="predicted"/>
<comment type="caution">
    <text evidence="1">The sequence shown here is derived from an EMBL/GenBank/DDBJ whole genome shotgun (WGS) entry which is preliminary data.</text>
</comment>
<name>A0A243S551_9ACTN</name>
<protein>
    <recommendedName>
        <fullName evidence="3">DUF4288 domain-containing protein</fullName>
    </recommendedName>
</protein>